<organism evidence="6 7">
    <name type="scientific">Diaporthe eres</name>
    <name type="common">Phomopsis oblonga</name>
    <dbReference type="NCBI Taxonomy" id="83184"/>
    <lineage>
        <taxon>Eukaryota</taxon>
        <taxon>Fungi</taxon>
        <taxon>Dikarya</taxon>
        <taxon>Ascomycota</taxon>
        <taxon>Pezizomycotina</taxon>
        <taxon>Sordariomycetes</taxon>
        <taxon>Sordariomycetidae</taxon>
        <taxon>Diaporthales</taxon>
        <taxon>Diaporthaceae</taxon>
        <taxon>Diaporthe</taxon>
        <taxon>Diaporthe eres species complex</taxon>
    </lineage>
</organism>
<dbReference type="SUPFAM" id="SSF49785">
    <property type="entry name" value="Galactose-binding domain-like"/>
    <property type="match status" value="1"/>
</dbReference>
<evidence type="ECO:0000313" key="7">
    <source>
        <dbReference type="Proteomes" id="UP001430848"/>
    </source>
</evidence>
<accession>A0ABR1PP93</accession>
<dbReference type="Proteomes" id="UP001430848">
    <property type="component" value="Unassembled WGS sequence"/>
</dbReference>
<evidence type="ECO:0000256" key="2">
    <source>
        <dbReference type="ARBA" id="ARBA00023157"/>
    </source>
</evidence>
<dbReference type="PANTHER" id="PTHR46115">
    <property type="entry name" value="THIOREDOXIN-LIKE PROTEIN 1"/>
    <property type="match status" value="1"/>
</dbReference>
<dbReference type="SUPFAM" id="SSF46565">
    <property type="entry name" value="Chaperone J-domain"/>
    <property type="match status" value="1"/>
</dbReference>
<proteinExistence type="inferred from homology"/>
<dbReference type="Pfam" id="PF00226">
    <property type="entry name" value="DnaJ"/>
    <property type="match status" value="1"/>
</dbReference>
<evidence type="ECO:0000259" key="4">
    <source>
        <dbReference type="PROSITE" id="PS50076"/>
    </source>
</evidence>
<evidence type="ECO:0000256" key="3">
    <source>
        <dbReference type="SAM" id="MobiDB-lite"/>
    </source>
</evidence>
<sequence>MATGAPPNYYAILEIQESANTQQVRDAYKRAALKTHPDRVPTDSPERPSRTRKFQLVNDAYYTLSDPTRRREYDSQRKFYGAGASTSAGADPFGETGNASDTSTGAGQSAYNWAWNFFTQQAGNQQQQQQAGQAQQEAENAQFGDAFEEMLREQGMAEPNGTANNRFWGLLGGASGGALGFIVANVPGLLAGAVAGNRLGAIRDTQGKSVYAVFQELPQAIAPLYEQLAARISKPGVVTFVKVNTEKQKDIAAAYRVSSIPTFIMFRDGNKIDEVKGADPTKLQSIIEKLTSEIQSVASGSGSAGSSSGGGNSALGWRGAELPRGYLDVTDQVEVQRAELLNFDEDFGSVRTLLDSSKPGSLSGGKKTEKDWVVSDTDEQLLLFVPFMSMLKLHTLQITSAADEDEDVNRPKVIKLFTNRPHNLGFDDAEGETPTQLIELGEKDWNAEGTANIPLRFVKFQNINSLVLFVESGDGDGEKTRIDRIRLIGETGEKRDMGKLEKIGDDGA</sequence>
<dbReference type="Gene3D" id="1.10.287.110">
    <property type="entry name" value="DnaJ domain"/>
    <property type="match status" value="1"/>
</dbReference>
<dbReference type="InterPro" id="IPR013766">
    <property type="entry name" value="Thioredoxin_domain"/>
</dbReference>
<comment type="similarity">
    <text evidence="1">Belongs to the thioredoxin family.</text>
</comment>
<dbReference type="Gene3D" id="2.60.120.470">
    <property type="entry name" value="PITH domain"/>
    <property type="match status" value="1"/>
</dbReference>
<dbReference type="CDD" id="cd06257">
    <property type="entry name" value="DnaJ"/>
    <property type="match status" value="1"/>
</dbReference>
<keyword evidence="2" id="KW-1015">Disulfide bond</keyword>
<dbReference type="InterPro" id="IPR037047">
    <property type="entry name" value="PITH_dom_sf"/>
</dbReference>
<dbReference type="PROSITE" id="PS51532">
    <property type="entry name" value="PITH"/>
    <property type="match status" value="1"/>
</dbReference>
<feature type="domain" description="PITH" evidence="5">
    <location>
        <begin position="318"/>
        <end position="507"/>
    </location>
</feature>
<evidence type="ECO:0000259" key="5">
    <source>
        <dbReference type="PROSITE" id="PS51532"/>
    </source>
</evidence>
<dbReference type="PROSITE" id="PS50076">
    <property type="entry name" value="DNAJ_2"/>
    <property type="match status" value="1"/>
</dbReference>
<feature type="domain" description="J" evidence="4">
    <location>
        <begin position="8"/>
        <end position="77"/>
    </location>
</feature>
<dbReference type="SUPFAM" id="SSF52833">
    <property type="entry name" value="Thioredoxin-like"/>
    <property type="match status" value="1"/>
</dbReference>
<name>A0ABR1PP93_DIAER</name>
<dbReference type="InterPro" id="IPR010400">
    <property type="entry name" value="PITH_dom"/>
</dbReference>
<dbReference type="PRINTS" id="PR00625">
    <property type="entry name" value="JDOMAIN"/>
</dbReference>
<comment type="caution">
    <text evidence="6">The sequence shown here is derived from an EMBL/GenBank/DDBJ whole genome shotgun (WGS) entry which is preliminary data.</text>
</comment>
<gene>
    <name evidence="6" type="primary">txl1</name>
    <name evidence="6" type="ORF">SLS63_000922</name>
</gene>
<dbReference type="SMART" id="SM00271">
    <property type="entry name" value="DnaJ"/>
    <property type="match status" value="1"/>
</dbReference>
<reference evidence="6 7" key="1">
    <citation type="submission" date="2024-02" db="EMBL/GenBank/DDBJ databases">
        <title>De novo assembly and annotation of 12 fungi associated with fruit tree decline syndrome in Ontario, Canada.</title>
        <authorList>
            <person name="Sulman M."/>
            <person name="Ellouze W."/>
            <person name="Ilyukhin E."/>
        </authorList>
    </citation>
    <scope>NUCLEOTIDE SEQUENCE [LARGE SCALE GENOMIC DNA]</scope>
    <source>
        <strain evidence="6 7">M169</strain>
    </source>
</reference>
<evidence type="ECO:0000256" key="1">
    <source>
        <dbReference type="ARBA" id="ARBA00008987"/>
    </source>
</evidence>
<protein>
    <submittedName>
        <fullName evidence="6">Thioredoxin-like protein 1</fullName>
    </submittedName>
</protein>
<dbReference type="Gene3D" id="3.40.30.10">
    <property type="entry name" value="Glutaredoxin"/>
    <property type="match status" value="1"/>
</dbReference>
<keyword evidence="7" id="KW-1185">Reference proteome</keyword>
<dbReference type="CDD" id="cd02947">
    <property type="entry name" value="TRX_family"/>
    <property type="match status" value="1"/>
</dbReference>
<dbReference type="InterPro" id="IPR001623">
    <property type="entry name" value="DnaJ_domain"/>
</dbReference>
<dbReference type="InterPro" id="IPR036869">
    <property type="entry name" value="J_dom_sf"/>
</dbReference>
<dbReference type="Pfam" id="PF00085">
    <property type="entry name" value="Thioredoxin"/>
    <property type="match status" value="1"/>
</dbReference>
<dbReference type="InterPro" id="IPR008979">
    <property type="entry name" value="Galactose-bd-like_sf"/>
</dbReference>
<evidence type="ECO:0000313" key="6">
    <source>
        <dbReference type="EMBL" id="KAK7741368.1"/>
    </source>
</evidence>
<dbReference type="EMBL" id="JAKNSF020000002">
    <property type="protein sequence ID" value="KAK7741368.1"/>
    <property type="molecule type" value="Genomic_DNA"/>
</dbReference>
<feature type="region of interest" description="Disordered" evidence="3">
    <location>
        <begin position="84"/>
        <end position="105"/>
    </location>
</feature>
<dbReference type="Pfam" id="PF06201">
    <property type="entry name" value="PITH"/>
    <property type="match status" value="1"/>
</dbReference>
<dbReference type="InterPro" id="IPR036249">
    <property type="entry name" value="Thioredoxin-like_sf"/>
</dbReference>